<evidence type="ECO:0000256" key="2">
    <source>
        <dbReference type="ARBA" id="ARBA00022525"/>
    </source>
</evidence>
<dbReference type="Pfam" id="PF00932">
    <property type="entry name" value="LTD"/>
    <property type="match status" value="1"/>
</dbReference>
<keyword evidence="6" id="KW-0812">Transmembrane</keyword>
<keyword evidence="6" id="KW-0472">Membrane</keyword>
<dbReference type="InterPro" id="IPR005135">
    <property type="entry name" value="Endo/exonuclease/phosphatase"/>
</dbReference>
<feature type="region of interest" description="Disordered" evidence="5">
    <location>
        <begin position="836"/>
        <end position="898"/>
    </location>
</feature>
<feature type="compositionally biased region" description="Low complexity" evidence="5">
    <location>
        <begin position="687"/>
        <end position="696"/>
    </location>
</feature>
<dbReference type="CDD" id="cd10283">
    <property type="entry name" value="MnuA_DNase1-like"/>
    <property type="match status" value="1"/>
</dbReference>
<dbReference type="InterPro" id="IPR047971">
    <property type="entry name" value="ExeM-like"/>
</dbReference>
<protein>
    <submittedName>
        <fullName evidence="9">ExeM/NucH family extracellular endonuclease</fullName>
    </submittedName>
</protein>
<feature type="compositionally biased region" description="Low complexity" evidence="5">
    <location>
        <begin position="999"/>
        <end position="1025"/>
    </location>
</feature>
<feature type="region of interest" description="Disordered" evidence="5">
    <location>
        <begin position="682"/>
        <end position="704"/>
    </location>
</feature>
<dbReference type="SUPFAM" id="SSF56219">
    <property type="entry name" value="DNase I-like"/>
    <property type="match status" value="1"/>
</dbReference>
<dbReference type="Pfam" id="PF03372">
    <property type="entry name" value="Exo_endo_phos"/>
    <property type="match status" value="1"/>
</dbReference>
<evidence type="ECO:0000256" key="1">
    <source>
        <dbReference type="ARBA" id="ARBA00022512"/>
    </source>
</evidence>
<evidence type="ECO:0000259" key="8">
    <source>
        <dbReference type="PROSITE" id="PS51841"/>
    </source>
</evidence>
<dbReference type="PROSITE" id="PS51841">
    <property type="entry name" value="LTD"/>
    <property type="match status" value="1"/>
</dbReference>
<reference evidence="9" key="1">
    <citation type="submission" date="2022-05" db="EMBL/GenBank/DDBJ databases">
        <title>Complete genome sequence of toluene-degrading Gulosibacter sediminis strain ACHW.36C.</title>
        <authorList>
            <person name="Wai A.C."/>
            <person name="Lai G.K."/>
            <person name="Griffin S.D."/>
            <person name="Leung F.C."/>
        </authorList>
    </citation>
    <scope>NUCLEOTIDE SEQUENCE [LARGE SCALE GENOMIC DNA]</scope>
    <source>
        <strain evidence="9">ACHW.36C</strain>
    </source>
</reference>
<dbReference type="EMBL" id="CP097160">
    <property type="protein sequence ID" value="UQN15137.1"/>
    <property type="molecule type" value="Genomic_DNA"/>
</dbReference>
<keyword evidence="3" id="KW-0732">Signal</keyword>
<feature type="region of interest" description="Disordered" evidence="5">
    <location>
        <begin position="999"/>
        <end position="1039"/>
    </location>
</feature>
<organism evidence="9">
    <name type="scientific">Gulosibacter sediminis</name>
    <dbReference type="NCBI Taxonomy" id="1729695"/>
    <lineage>
        <taxon>Bacteria</taxon>
        <taxon>Bacillati</taxon>
        <taxon>Actinomycetota</taxon>
        <taxon>Actinomycetes</taxon>
        <taxon>Micrococcales</taxon>
        <taxon>Microbacteriaceae</taxon>
        <taxon>Gulosibacter</taxon>
    </lineage>
</organism>
<keyword evidence="9" id="KW-0540">Nuclease</keyword>
<keyword evidence="9" id="KW-0378">Hydrolase</keyword>
<dbReference type="Gene3D" id="2.60.40.1260">
    <property type="entry name" value="Lamin Tail domain"/>
    <property type="match status" value="1"/>
</dbReference>
<dbReference type="PANTHER" id="PTHR42834">
    <property type="entry name" value="ENDONUCLEASE/EXONUCLEASE/PHOSPHATASE FAMILY PROTEIN (AFU_ORTHOLOGUE AFUA_3G09210)"/>
    <property type="match status" value="1"/>
</dbReference>
<dbReference type="InterPro" id="IPR019931">
    <property type="entry name" value="LPXTG_anchor"/>
</dbReference>
<feature type="region of interest" description="Disordered" evidence="5">
    <location>
        <begin position="175"/>
        <end position="231"/>
    </location>
</feature>
<evidence type="ECO:0000256" key="6">
    <source>
        <dbReference type="SAM" id="Phobius"/>
    </source>
</evidence>
<gene>
    <name evidence="9" type="ORF">M3M28_01320</name>
</gene>
<keyword evidence="4" id="KW-0572">Peptidoglycan-anchor</keyword>
<dbReference type="SUPFAM" id="SSF74853">
    <property type="entry name" value="Lamin A/C globular tail domain"/>
    <property type="match status" value="1"/>
</dbReference>
<keyword evidence="1" id="KW-0134">Cell wall</keyword>
<keyword evidence="2" id="KW-0964">Secreted</keyword>
<dbReference type="PROSITE" id="PS50847">
    <property type="entry name" value="GRAM_POS_ANCHORING"/>
    <property type="match status" value="1"/>
</dbReference>
<dbReference type="PANTHER" id="PTHR42834:SF1">
    <property type="entry name" value="ENDONUCLEASE_EXONUCLEASE_PHOSPHATASE FAMILY PROTEIN (AFU_ORTHOLOGUE AFUA_3G09210)"/>
    <property type="match status" value="1"/>
</dbReference>
<feature type="compositionally biased region" description="Low complexity" evidence="5">
    <location>
        <begin position="863"/>
        <end position="885"/>
    </location>
</feature>
<evidence type="ECO:0000256" key="4">
    <source>
        <dbReference type="ARBA" id="ARBA00023088"/>
    </source>
</evidence>
<feature type="compositionally biased region" description="Polar residues" evidence="5">
    <location>
        <begin position="1030"/>
        <end position="1039"/>
    </location>
</feature>
<dbReference type="NCBIfam" id="NF033681">
    <property type="entry name" value="ExeM_NucH_DNase"/>
    <property type="match status" value="1"/>
</dbReference>
<dbReference type="Gene3D" id="3.60.10.10">
    <property type="entry name" value="Endonuclease/exonuclease/phosphatase"/>
    <property type="match status" value="1"/>
</dbReference>
<dbReference type="InterPro" id="IPR001322">
    <property type="entry name" value="Lamin_tail_dom"/>
</dbReference>
<feature type="transmembrane region" description="Helical" evidence="6">
    <location>
        <begin position="1047"/>
        <end position="1068"/>
    </location>
</feature>
<evidence type="ECO:0000259" key="7">
    <source>
        <dbReference type="PROSITE" id="PS50847"/>
    </source>
</evidence>
<dbReference type="InterPro" id="IPR036415">
    <property type="entry name" value="Lamin_tail_dom_sf"/>
</dbReference>
<feature type="domain" description="LTD" evidence="8">
    <location>
        <begin position="29"/>
        <end position="160"/>
    </location>
</feature>
<name>A0ABY4MXH8_9MICO</name>
<dbReference type="GO" id="GO:0004519">
    <property type="term" value="F:endonuclease activity"/>
    <property type="evidence" value="ECO:0007669"/>
    <property type="project" value="UniProtKB-KW"/>
</dbReference>
<feature type="compositionally biased region" description="Pro residues" evidence="5">
    <location>
        <begin position="850"/>
        <end position="862"/>
    </location>
</feature>
<feature type="domain" description="Gram-positive cocci surface proteins LPxTG" evidence="7">
    <location>
        <begin position="1038"/>
        <end position="1075"/>
    </location>
</feature>
<dbReference type="InterPro" id="IPR036691">
    <property type="entry name" value="Endo/exonu/phosph_ase_sf"/>
</dbReference>
<evidence type="ECO:0000313" key="9">
    <source>
        <dbReference type="EMBL" id="UQN15137.1"/>
    </source>
</evidence>
<evidence type="ECO:0000256" key="5">
    <source>
        <dbReference type="SAM" id="MobiDB-lite"/>
    </source>
</evidence>
<sequence>MRNLFVRISIKQLGAAALAVVLGAGAVASLGQPDPASAAADGSTVVINEVYGGGGNSGAPYNRDFVELYNPTDAAIDLGGYQVVRYSGSGNPQGDTVTIPAGTTIEPGATLVVGGAYGSNTSAADVPVDVEGEFALGASNGAVDLTDASGAIVDLVGFGTVGGNAFETAAAPGLSNSTSAQRIPDGVDTDDNSADFAAADPTPGALNDSDETPEPTDPVEPTDPTEPTDPAECDVAISEIQGTGASTPLPTDQAVTTCGVVTASYTTGGLNGFYLQTPTTDAAGQPVEQADDASNGIFVYTNNAPTVAIGDSVQVTGTPNEYYGLTQLVQPNITAVDALGTVEPLELAAWPTTEDERELYEGMLVTPQGTYTVTDNYTLNSYGEVGLAFGDGPLVNATEVGAPGSAEAQAQVDENTARAVLLDDGSSWNYQSNATAKNSPLPYLSLQTPVTVGATASFEQPMIVSYGFDMWRFQPQQQVVGAENAPVSFSEVREDAPVDFSGSDYSVASFNVLNYFTTLGTDEAGCAYYTDREGNPTTANDCTVRGAYDTENFERQQVKIVNAINALDASVIALEEIEDSSDFGQDRDAALANLVDELNAAAGSDKWSYVASPDTVPANGDDVIRTAFIYQDAEVSYVDGSTEILDDSAFVNARAPLAATFAPVANEDEHFVVIANHFKSKGGSGEGDNANNDDGNPASATGGWNGDRVRQAQALLEFAEAQQAEQSTDLLFITGDLNSYSMEAPVTTLTDAGYVPVASDGSEYSYLYTSELATGGKIGTVGSLDHILLSPAAAEQMNGSDIWTINAYEPIALEYSRFNANVTNFYDESPYRASDHNPIIVGMSTTPVETPEPTPTPEPTETPDPTETTAPTTPSTETPEPTASETESEEPQLVTEQEHYTAAESAAGIKYVGVNFAANASVNIAISIDGGEPQSVESLTADADGTITGQLTYQAVDSENGAVIEDNLPWPAGSYTIVATQGDLSATVSFTVGEDAAATDGTATATASATATSDPSDTDPATATSIPADGTNNAGDQLATTGANESAMFMGIASGVIALALGGALVLLRRRNNEA</sequence>
<accession>A0ABY4MXH8</accession>
<keyword evidence="9" id="KW-0255">Endonuclease</keyword>
<dbReference type="CDD" id="cd04486">
    <property type="entry name" value="YhcR_OBF_like"/>
    <property type="match status" value="1"/>
</dbReference>
<evidence type="ECO:0000256" key="3">
    <source>
        <dbReference type="ARBA" id="ARBA00022729"/>
    </source>
</evidence>
<keyword evidence="6" id="KW-1133">Transmembrane helix</keyword>
<proteinExistence type="predicted"/>